<evidence type="ECO:0000256" key="1">
    <source>
        <dbReference type="SAM" id="SignalP"/>
    </source>
</evidence>
<sequence>MQLSQLSLIFAITASSALANEKGKPFDTGICNHQDTSWANGYCYGSGDHQYDTPLKCNDYPNDCPEDNSICYLDQNNAGMANCGQARHPPQERE</sequence>
<reference evidence="2 3" key="1">
    <citation type="submission" date="2016-06" db="EMBL/GenBank/DDBJ databases">
        <authorList>
            <person name="Kjaerup R.B."/>
            <person name="Dalgaard T.S."/>
            <person name="Juul-Madsen H.R."/>
        </authorList>
    </citation>
    <scope>NUCLEOTIDE SEQUENCE [LARGE SCALE GENOMIC DNA]</scope>
</reference>
<feature type="signal peptide" evidence="1">
    <location>
        <begin position="1"/>
        <end position="19"/>
    </location>
</feature>
<dbReference type="Proteomes" id="UP000215127">
    <property type="component" value="Chromosome 2"/>
</dbReference>
<feature type="chain" id="PRO_5012485493" description="CBM1 domain-containing protein" evidence="1">
    <location>
        <begin position="20"/>
        <end position="94"/>
    </location>
</feature>
<dbReference type="EMBL" id="LT853693">
    <property type="protein sequence ID" value="SMQ47737.1"/>
    <property type="molecule type" value="Genomic_DNA"/>
</dbReference>
<name>A0A1X7RL56_ZYMT9</name>
<protein>
    <recommendedName>
        <fullName evidence="4">CBM1 domain-containing protein</fullName>
    </recommendedName>
</protein>
<evidence type="ECO:0008006" key="4">
    <source>
        <dbReference type="Google" id="ProtNLM"/>
    </source>
</evidence>
<keyword evidence="3" id="KW-1185">Reference proteome</keyword>
<accession>A0A1X7RL56</accession>
<dbReference type="AlphaFoldDB" id="A0A1X7RL56"/>
<organism evidence="2 3">
    <name type="scientific">Zymoseptoria tritici (strain ST99CH_3D7)</name>
    <dbReference type="NCBI Taxonomy" id="1276538"/>
    <lineage>
        <taxon>Eukaryota</taxon>
        <taxon>Fungi</taxon>
        <taxon>Dikarya</taxon>
        <taxon>Ascomycota</taxon>
        <taxon>Pezizomycotina</taxon>
        <taxon>Dothideomycetes</taxon>
        <taxon>Dothideomycetidae</taxon>
        <taxon>Mycosphaerellales</taxon>
        <taxon>Mycosphaerellaceae</taxon>
        <taxon>Zymoseptoria</taxon>
    </lineage>
</organism>
<evidence type="ECO:0000313" key="3">
    <source>
        <dbReference type="Proteomes" id="UP000215127"/>
    </source>
</evidence>
<gene>
    <name evidence="2" type="ORF">ZT3D7_G2885</name>
</gene>
<proteinExistence type="predicted"/>
<keyword evidence="1" id="KW-0732">Signal</keyword>
<evidence type="ECO:0000313" key="2">
    <source>
        <dbReference type="EMBL" id="SMQ47737.1"/>
    </source>
</evidence>